<dbReference type="AlphaFoldDB" id="A0A1A9I221"/>
<organism evidence="1 2">
    <name type="scientific">Niabella ginsenosidivorans</name>
    <dbReference type="NCBI Taxonomy" id="1176587"/>
    <lineage>
        <taxon>Bacteria</taxon>
        <taxon>Pseudomonadati</taxon>
        <taxon>Bacteroidota</taxon>
        <taxon>Chitinophagia</taxon>
        <taxon>Chitinophagales</taxon>
        <taxon>Chitinophagaceae</taxon>
        <taxon>Niabella</taxon>
    </lineage>
</organism>
<name>A0A1A9I221_9BACT</name>
<evidence type="ECO:0008006" key="3">
    <source>
        <dbReference type="Google" id="ProtNLM"/>
    </source>
</evidence>
<evidence type="ECO:0000313" key="1">
    <source>
        <dbReference type="EMBL" id="ANH81698.1"/>
    </source>
</evidence>
<protein>
    <recommendedName>
        <fullName evidence="3">TerB family tellurite resistance protein</fullName>
    </recommendedName>
</protein>
<gene>
    <name evidence="1" type="ORF">A8C56_12520</name>
</gene>
<dbReference type="KEGG" id="nia:A8C56_12520"/>
<sequence>MALNKRAGMKRVFMTIIVCMAIVPVTRAQGIKEWFSQKKTQTEYLTQQIAALQVYIGYLQKGYKIAKTGLNTIGDIKGGHFKLDQVFFDGLKTINPNVKNYSRVADIITLNIQIVKLSGKAMKAAQASERFNPNELGYTEKVFTHVTNGCNELIDELTQILSPGKLQLSDDERIKRIDGVYAAMKDRYSFINSFCKDLGKLQIQRSRELRDVNTLQKIYGQ</sequence>
<dbReference type="Proteomes" id="UP000077667">
    <property type="component" value="Chromosome"/>
</dbReference>
<evidence type="ECO:0000313" key="2">
    <source>
        <dbReference type="Proteomes" id="UP000077667"/>
    </source>
</evidence>
<proteinExistence type="predicted"/>
<dbReference type="EMBL" id="CP015772">
    <property type="protein sequence ID" value="ANH81698.1"/>
    <property type="molecule type" value="Genomic_DNA"/>
</dbReference>
<keyword evidence="2" id="KW-1185">Reference proteome</keyword>
<reference evidence="1 2" key="1">
    <citation type="submission" date="2016-05" db="EMBL/GenBank/DDBJ databases">
        <title>Niabella ginsenosidivorans BS26 whole genome sequencing.</title>
        <authorList>
            <person name="Im W.T."/>
            <person name="Siddiqi M.Z."/>
        </authorList>
    </citation>
    <scope>NUCLEOTIDE SEQUENCE [LARGE SCALE GENOMIC DNA]</scope>
    <source>
        <strain evidence="1 2">BS26</strain>
    </source>
</reference>
<dbReference type="STRING" id="1176587.A8C56_12520"/>
<accession>A0A1A9I221</accession>